<evidence type="ECO:0000313" key="4">
    <source>
        <dbReference type="Proteomes" id="UP000009223"/>
    </source>
</evidence>
<dbReference type="Pfam" id="PF07228">
    <property type="entry name" value="SpoIIE"/>
    <property type="match status" value="1"/>
</dbReference>
<proteinExistence type="predicted"/>
<dbReference type="KEGG" id="tpi:TREPR_1632"/>
<evidence type="ECO:0000256" key="1">
    <source>
        <dbReference type="ARBA" id="ARBA00022801"/>
    </source>
</evidence>
<evidence type="ECO:0000259" key="2">
    <source>
        <dbReference type="SMART" id="SM00331"/>
    </source>
</evidence>
<dbReference type="Proteomes" id="UP000009223">
    <property type="component" value="Chromosome"/>
</dbReference>
<organism evidence="3 4">
    <name type="scientific">Treponema primitia (strain ATCC BAA-887 / DSM 12427 / ZAS-2)</name>
    <dbReference type="NCBI Taxonomy" id="545694"/>
    <lineage>
        <taxon>Bacteria</taxon>
        <taxon>Pseudomonadati</taxon>
        <taxon>Spirochaetota</taxon>
        <taxon>Spirochaetia</taxon>
        <taxon>Spirochaetales</taxon>
        <taxon>Treponemataceae</taxon>
        <taxon>Treponema</taxon>
    </lineage>
</organism>
<evidence type="ECO:0000313" key="3">
    <source>
        <dbReference type="EMBL" id="AEF85244.1"/>
    </source>
</evidence>
<dbReference type="STRING" id="545694.TREPR_1632"/>
<sequence>MAETLEKPEISFTPLQIGYLVNCPAPIDIGETNEAALTIFRADPNLEAMPVIKEGKIIGVIPARDMLATFDGVSARMRAWQRELHLFVIPARATVAATTFISTLMDGFFEGEGGKNAAWFILEYKHQYLGIVSLRNMLKHTNSLRAQDLAQAREIQKNLLEKAVIDDKRIKLLFYNKMANEIGGDFYQVFQSWKGQYMVGCFDVAAQNISGSITAMALGACFETLVLSDFDGYAERMTEFINTLVRDVNPKGLHVGAVLFYIDFSTMTVKIHSCGFSRIHIFVSADNKQLSYKSLEPNMPPLGQHEELDVDKGQIVSIKKGLRIATHTNGLPNMTGFSGEKYGEKQAFNLLKTIHTLDQNSIPALMDKEINEWLGEAPLTDDITLMDMRFV</sequence>
<dbReference type="HOGENOM" id="CLU_707757_0_0_12"/>
<gene>
    <name evidence="3" type="ordered locus">TREPR_1632</name>
</gene>
<keyword evidence="4" id="KW-1185">Reference proteome</keyword>
<dbReference type="InterPro" id="IPR052016">
    <property type="entry name" value="Bact_Sigma-Reg"/>
</dbReference>
<dbReference type="RefSeq" id="WP_015708491.1">
    <property type="nucleotide sequence ID" value="NC_015578.1"/>
</dbReference>
<dbReference type="EMBL" id="CP001843">
    <property type="protein sequence ID" value="AEF85244.1"/>
    <property type="molecule type" value="Genomic_DNA"/>
</dbReference>
<dbReference type="SMART" id="SM00331">
    <property type="entry name" value="PP2C_SIG"/>
    <property type="match status" value="1"/>
</dbReference>
<dbReference type="eggNOG" id="COG2208">
    <property type="taxonomic scope" value="Bacteria"/>
</dbReference>
<reference evidence="3 4" key="2">
    <citation type="journal article" date="2011" name="ISME J.">
        <title>RNA-seq reveals cooperative metabolic interactions between two termite-gut spirochete species in co-culture.</title>
        <authorList>
            <person name="Rosenthal A.Z."/>
            <person name="Matson E.G."/>
            <person name="Eldar A."/>
            <person name="Leadbetter J.R."/>
        </authorList>
    </citation>
    <scope>NUCLEOTIDE SEQUENCE [LARGE SCALE GENOMIC DNA]</scope>
    <source>
        <strain evidence="4">ATCC BAA-887 / DSM 12427 / ZAS-2</strain>
    </source>
</reference>
<dbReference type="InterPro" id="IPR036457">
    <property type="entry name" value="PPM-type-like_dom_sf"/>
</dbReference>
<dbReference type="Gene3D" id="3.60.40.10">
    <property type="entry name" value="PPM-type phosphatase domain"/>
    <property type="match status" value="1"/>
</dbReference>
<dbReference type="OrthoDB" id="356209at2"/>
<name>F5YNR2_TREPZ</name>
<accession>F5YNR2</accession>
<feature type="domain" description="PPM-type phosphatase" evidence="2">
    <location>
        <begin position="167"/>
        <end position="390"/>
    </location>
</feature>
<dbReference type="InterPro" id="IPR001932">
    <property type="entry name" value="PPM-type_phosphatase-like_dom"/>
</dbReference>
<dbReference type="Pfam" id="PF00571">
    <property type="entry name" value="CBS"/>
    <property type="match status" value="1"/>
</dbReference>
<dbReference type="InterPro" id="IPR000644">
    <property type="entry name" value="CBS_dom"/>
</dbReference>
<keyword evidence="1" id="KW-0378">Hydrolase</keyword>
<dbReference type="AlphaFoldDB" id="F5YNR2"/>
<reference evidence="4" key="1">
    <citation type="submission" date="2009-12" db="EMBL/GenBank/DDBJ databases">
        <title>Complete sequence of Treponema primitia strain ZAS-2.</title>
        <authorList>
            <person name="Tetu S.G."/>
            <person name="Matson E."/>
            <person name="Ren Q."/>
            <person name="Seshadri R."/>
            <person name="Elbourne L."/>
            <person name="Hassan K.A."/>
            <person name="Durkin A."/>
            <person name="Radune D."/>
            <person name="Mohamoud Y."/>
            <person name="Shay R."/>
            <person name="Jin S."/>
            <person name="Zhang X."/>
            <person name="Lucey K."/>
            <person name="Ballor N.R."/>
            <person name="Ottesen E."/>
            <person name="Rosenthal R."/>
            <person name="Allen A."/>
            <person name="Leadbetter J.R."/>
            <person name="Paulsen I.T."/>
        </authorList>
    </citation>
    <scope>NUCLEOTIDE SEQUENCE [LARGE SCALE GENOMIC DNA]</scope>
    <source>
        <strain evidence="4">ATCC BAA-887 / DSM 12427 / ZAS-2</strain>
    </source>
</reference>
<protein>
    <submittedName>
        <fullName evidence="3">Stage II sporulation protein E</fullName>
    </submittedName>
</protein>
<dbReference type="GO" id="GO:0016791">
    <property type="term" value="F:phosphatase activity"/>
    <property type="evidence" value="ECO:0007669"/>
    <property type="project" value="TreeGrafter"/>
</dbReference>
<dbReference type="PANTHER" id="PTHR43156">
    <property type="entry name" value="STAGE II SPORULATION PROTEIN E-RELATED"/>
    <property type="match status" value="1"/>
</dbReference>
<dbReference type="PANTHER" id="PTHR43156:SF9">
    <property type="entry name" value="HAMP DOMAIN-CONTAINING PROTEIN"/>
    <property type="match status" value="1"/>
</dbReference>